<dbReference type="PANTHER" id="PTHR47942:SF78">
    <property type="entry name" value="PENTATRICOPEPTIDE REPEAT PROTEIN (AFU_ORTHOLOGUE AFUA_4G07240)"/>
    <property type="match status" value="1"/>
</dbReference>
<sequence length="834" mass="94240">MPQPNKSQSPPHLRSLPAQGSSRGLPSDPEPMRHQASFLSNASVRRIGSSPRARPVATSVADIFIRSLVVAGYCHEHSPRSRGISTTSAKTSWGSAGNRALGRGRRLAPAKHLPKFINRIESFGLRRPKTQRIFTSTVAQRVEVPDSEDNRINDSSTPQSSHATPVNYARLNRPSDPNSASRRLQHEHTSLEPSPHNIASHEDRKHVTSRATDHEVSNEENPVRLADRTESYKSAAKRLYHDTAEVFKELLGDKGWEEATLAAAAFDPFPPRFDNSQSSVNFSTVRQFEEHIADKSKSNHFLFSLYRELPSPGVKHLSRRSRGLLLRRFANPPDCRWIDSRRYLALVEDMLAANYSMSRSLWSSAIYLAGRSSGNAVTKGGLIRAIGVWNQMEHLAGIRSDSAVFTILFTTAIKAGQYSVAERFVEEMAKRKIQFDRMGKISNIFYRGVIGDADGVCRAFDEYINTGELVDTAVMNCLMTSLLNAGEPGSAMQVYQRLLQTRSETRIARQGLTADLVAYRKFSKKTGRVFQASASLKSKLPQHHSALQEALPTGPDTRTFHILLAHHAHKSGDLNAFESVLMDMEKTFAVPPRGLIFLLLFEGFARHGRRNRGWTVAKLRMVWRAYLRDLYESKIRTQHQSFALPPNYVWHNPLRDDGTATPSVLMSSSTELYMPLPFATTEASQGQEEHQPSVYGQEERQSSVYGQEERQSSVYGQEEPQPSIYGDDDLYRPDLDVDFYLQTGPAQPRPREEETVKWLEYRIENGVFLGRRMIIIILRAFGACCGPDDIMEVWLRMEGVWQPEKRRGLDVLAVKEELEYQMNRARRRVDFGKE</sequence>
<dbReference type="Proteomes" id="UP000256690">
    <property type="component" value="Unassembled WGS sequence"/>
</dbReference>
<feature type="compositionally biased region" description="Basic and acidic residues" evidence="2">
    <location>
        <begin position="687"/>
        <end position="711"/>
    </location>
</feature>
<dbReference type="OrthoDB" id="1908178at2759"/>
<feature type="region of interest" description="Disordered" evidence="2">
    <location>
        <begin position="76"/>
        <end position="100"/>
    </location>
</feature>
<evidence type="ECO:0000256" key="2">
    <source>
        <dbReference type="SAM" id="MobiDB-lite"/>
    </source>
</evidence>
<feature type="compositionally biased region" description="Polar residues" evidence="2">
    <location>
        <begin position="1"/>
        <end position="10"/>
    </location>
</feature>
<feature type="compositionally biased region" description="Polar residues" evidence="2">
    <location>
        <begin position="83"/>
        <end position="93"/>
    </location>
</feature>
<gene>
    <name evidence="3" type="ORF">DSM5745_11563</name>
</gene>
<evidence type="ECO:0000313" key="4">
    <source>
        <dbReference type="Proteomes" id="UP000256690"/>
    </source>
</evidence>
<dbReference type="InterPro" id="IPR051222">
    <property type="entry name" value="PPR/CCM1_RNA-binding"/>
</dbReference>
<name>A0A3D8Q5I4_9EURO</name>
<comment type="caution">
    <text evidence="3">The sequence shown here is derived from an EMBL/GenBank/DDBJ whole genome shotgun (WGS) entry which is preliminary data.</text>
</comment>
<feature type="region of interest" description="Disordered" evidence="2">
    <location>
        <begin position="681"/>
        <end position="728"/>
    </location>
</feature>
<keyword evidence="1" id="KW-0677">Repeat</keyword>
<dbReference type="PANTHER" id="PTHR47942">
    <property type="entry name" value="TETRATRICOPEPTIDE REPEAT (TPR)-LIKE SUPERFAMILY PROTEIN-RELATED"/>
    <property type="match status" value="1"/>
</dbReference>
<evidence type="ECO:0000256" key="1">
    <source>
        <dbReference type="ARBA" id="ARBA00022737"/>
    </source>
</evidence>
<reference evidence="3 4" key="1">
    <citation type="journal article" date="2018" name="IMA Fungus">
        <title>IMA Genome-F 9: Draft genome sequence of Annulohypoxylon stygium, Aspergillus mulundensis, Berkeleyomyces basicola (syn. Thielaviopsis basicola), Ceratocystis smalleyi, two Cercospora beticola strains, Coleophoma cylindrospora, Fusarium fracticaudum, Phialophora cf. hyalina, and Morchella septimelata.</title>
        <authorList>
            <person name="Wingfield B.D."/>
            <person name="Bills G.F."/>
            <person name="Dong Y."/>
            <person name="Huang W."/>
            <person name="Nel W.J."/>
            <person name="Swalarsk-Parry B.S."/>
            <person name="Vaghefi N."/>
            <person name="Wilken P.M."/>
            <person name="An Z."/>
            <person name="de Beer Z.W."/>
            <person name="De Vos L."/>
            <person name="Chen L."/>
            <person name="Duong T.A."/>
            <person name="Gao Y."/>
            <person name="Hammerbacher A."/>
            <person name="Kikkert J.R."/>
            <person name="Li Y."/>
            <person name="Li H."/>
            <person name="Li K."/>
            <person name="Li Q."/>
            <person name="Liu X."/>
            <person name="Ma X."/>
            <person name="Naidoo K."/>
            <person name="Pethybridge S.J."/>
            <person name="Sun J."/>
            <person name="Steenkamp E.T."/>
            <person name="van der Nest M.A."/>
            <person name="van Wyk S."/>
            <person name="Wingfield M.J."/>
            <person name="Xiong C."/>
            <person name="Yue Q."/>
            <person name="Zhang X."/>
        </authorList>
    </citation>
    <scope>NUCLEOTIDE SEQUENCE [LARGE SCALE GENOMIC DNA]</scope>
    <source>
        <strain evidence="3 4">DSM 5745</strain>
    </source>
</reference>
<dbReference type="InterPro" id="IPR011990">
    <property type="entry name" value="TPR-like_helical_dom_sf"/>
</dbReference>
<dbReference type="STRING" id="1810919.A0A3D8Q5I4"/>
<dbReference type="RefSeq" id="XP_026597850.1">
    <property type="nucleotide sequence ID" value="XM_026753579.1"/>
</dbReference>
<feature type="compositionally biased region" description="Basic and acidic residues" evidence="2">
    <location>
        <begin position="199"/>
        <end position="221"/>
    </location>
</feature>
<feature type="region of interest" description="Disordered" evidence="2">
    <location>
        <begin position="1"/>
        <end position="33"/>
    </location>
</feature>
<accession>A0A3D8Q5I4</accession>
<evidence type="ECO:0000313" key="3">
    <source>
        <dbReference type="EMBL" id="RDW57081.1"/>
    </source>
</evidence>
<dbReference type="AlphaFoldDB" id="A0A3D8Q5I4"/>
<evidence type="ECO:0008006" key="5">
    <source>
        <dbReference type="Google" id="ProtNLM"/>
    </source>
</evidence>
<feature type="region of interest" description="Disordered" evidence="2">
    <location>
        <begin position="136"/>
        <end position="221"/>
    </location>
</feature>
<feature type="compositionally biased region" description="Polar residues" evidence="2">
    <location>
        <begin position="153"/>
        <end position="164"/>
    </location>
</feature>
<dbReference type="Gene3D" id="1.25.40.10">
    <property type="entry name" value="Tetratricopeptide repeat domain"/>
    <property type="match status" value="2"/>
</dbReference>
<organism evidence="3 4">
    <name type="scientific">Aspergillus mulundensis</name>
    <dbReference type="NCBI Taxonomy" id="1810919"/>
    <lineage>
        <taxon>Eukaryota</taxon>
        <taxon>Fungi</taxon>
        <taxon>Dikarya</taxon>
        <taxon>Ascomycota</taxon>
        <taxon>Pezizomycotina</taxon>
        <taxon>Eurotiomycetes</taxon>
        <taxon>Eurotiomycetidae</taxon>
        <taxon>Eurotiales</taxon>
        <taxon>Aspergillaceae</taxon>
        <taxon>Aspergillus</taxon>
        <taxon>Aspergillus subgen. Nidulantes</taxon>
    </lineage>
</organism>
<keyword evidence="4" id="KW-1185">Reference proteome</keyword>
<dbReference type="EMBL" id="PVWQ01000032">
    <property type="protein sequence ID" value="RDW57081.1"/>
    <property type="molecule type" value="Genomic_DNA"/>
</dbReference>
<dbReference type="GeneID" id="38121933"/>
<proteinExistence type="predicted"/>
<protein>
    <recommendedName>
        <fullName evidence="5">Pentatricopeptide repeat protein</fullName>
    </recommendedName>
</protein>